<keyword evidence="2" id="KW-1015">Disulfide bond</keyword>
<dbReference type="Pfam" id="PF13895">
    <property type="entry name" value="Ig_2"/>
    <property type="match status" value="1"/>
</dbReference>
<evidence type="ECO:0000256" key="2">
    <source>
        <dbReference type="ARBA" id="ARBA00023157"/>
    </source>
</evidence>
<evidence type="ECO:0000259" key="3">
    <source>
        <dbReference type="PROSITE" id="PS50835"/>
    </source>
</evidence>
<dbReference type="Pfam" id="PF13927">
    <property type="entry name" value="Ig_3"/>
    <property type="match status" value="1"/>
</dbReference>
<comment type="caution">
    <text evidence="4">The sequence shown here is derived from an EMBL/GenBank/DDBJ whole genome shotgun (WGS) entry which is preliminary data.</text>
</comment>
<feature type="domain" description="Ig-like" evidence="3">
    <location>
        <begin position="201"/>
        <end position="281"/>
    </location>
</feature>
<dbReference type="InterPro" id="IPR003599">
    <property type="entry name" value="Ig_sub"/>
</dbReference>
<evidence type="ECO:0000313" key="4">
    <source>
        <dbReference type="EMBL" id="KAJ7329026.1"/>
    </source>
</evidence>
<organism evidence="4 5">
    <name type="scientific">Desmophyllum pertusum</name>
    <dbReference type="NCBI Taxonomy" id="174260"/>
    <lineage>
        <taxon>Eukaryota</taxon>
        <taxon>Metazoa</taxon>
        <taxon>Cnidaria</taxon>
        <taxon>Anthozoa</taxon>
        <taxon>Hexacorallia</taxon>
        <taxon>Scleractinia</taxon>
        <taxon>Caryophylliina</taxon>
        <taxon>Caryophylliidae</taxon>
        <taxon>Desmophyllum</taxon>
    </lineage>
</organism>
<dbReference type="PANTHER" id="PTHR45080">
    <property type="entry name" value="CONTACTIN 5"/>
    <property type="match status" value="1"/>
</dbReference>
<dbReference type="PANTHER" id="PTHR45080:SF8">
    <property type="entry name" value="IG-LIKE DOMAIN-CONTAINING PROTEIN"/>
    <property type="match status" value="1"/>
</dbReference>
<dbReference type="SUPFAM" id="SSF48726">
    <property type="entry name" value="Immunoglobulin"/>
    <property type="match status" value="3"/>
</dbReference>
<dbReference type="EMBL" id="MU827794">
    <property type="protein sequence ID" value="KAJ7329026.1"/>
    <property type="molecule type" value="Genomic_DNA"/>
</dbReference>
<dbReference type="Gene3D" id="2.60.40.10">
    <property type="entry name" value="Immunoglobulins"/>
    <property type="match status" value="3"/>
</dbReference>
<dbReference type="SMART" id="SM00408">
    <property type="entry name" value="IGc2"/>
    <property type="match status" value="3"/>
</dbReference>
<gene>
    <name evidence="4" type="primary">HMCN1_25</name>
    <name evidence="4" type="ORF">OS493_023319</name>
</gene>
<feature type="domain" description="Ig-like" evidence="3">
    <location>
        <begin position="110"/>
        <end position="194"/>
    </location>
</feature>
<reference evidence="4" key="1">
    <citation type="submission" date="2023-01" db="EMBL/GenBank/DDBJ databases">
        <title>Genome assembly of the deep-sea coral Lophelia pertusa.</title>
        <authorList>
            <person name="Herrera S."/>
            <person name="Cordes E."/>
        </authorList>
    </citation>
    <scope>NUCLEOTIDE SEQUENCE</scope>
    <source>
        <strain evidence="4">USNM1676648</strain>
        <tissue evidence="4">Polyp</tissue>
    </source>
</reference>
<dbReference type="OrthoDB" id="5978674at2759"/>
<protein>
    <submittedName>
        <fullName evidence="4">Hemicentin-1</fullName>
    </submittedName>
</protein>
<dbReference type="GO" id="GO:0007156">
    <property type="term" value="P:homophilic cell adhesion via plasma membrane adhesion molecules"/>
    <property type="evidence" value="ECO:0007669"/>
    <property type="project" value="TreeGrafter"/>
</dbReference>
<dbReference type="AlphaFoldDB" id="A0A9W9YAH1"/>
<dbReference type="InterPro" id="IPR007110">
    <property type="entry name" value="Ig-like_dom"/>
</dbReference>
<dbReference type="InterPro" id="IPR036179">
    <property type="entry name" value="Ig-like_dom_sf"/>
</dbReference>
<dbReference type="InterPro" id="IPR050958">
    <property type="entry name" value="Cell_Adh-Cytoskel_Orgn"/>
</dbReference>
<feature type="domain" description="Ig-like" evidence="3">
    <location>
        <begin position="24"/>
        <end position="105"/>
    </location>
</feature>
<dbReference type="InterPro" id="IPR013098">
    <property type="entry name" value="Ig_I-set"/>
</dbReference>
<evidence type="ECO:0000256" key="1">
    <source>
        <dbReference type="ARBA" id="ARBA00022729"/>
    </source>
</evidence>
<dbReference type="Pfam" id="PF07679">
    <property type="entry name" value="I-set"/>
    <property type="match status" value="1"/>
</dbReference>
<name>A0A9W9YAH1_9CNID</name>
<accession>A0A9W9YAH1</accession>
<dbReference type="PROSITE" id="PS50835">
    <property type="entry name" value="IG_LIKE"/>
    <property type="match status" value="3"/>
</dbReference>
<dbReference type="GO" id="GO:0005886">
    <property type="term" value="C:plasma membrane"/>
    <property type="evidence" value="ECO:0007669"/>
    <property type="project" value="TreeGrafter"/>
</dbReference>
<evidence type="ECO:0000313" key="5">
    <source>
        <dbReference type="Proteomes" id="UP001163046"/>
    </source>
</evidence>
<dbReference type="InterPro" id="IPR003598">
    <property type="entry name" value="Ig_sub2"/>
</dbReference>
<keyword evidence="1" id="KW-0732">Signal</keyword>
<dbReference type="InterPro" id="IPR013783">
    <property type="entry name" value="Ig-like_fold"/>
</dbReference>
<keyword evidence="5" id="KW-1185">Reference proteome</keyword>
<sequence>MGYTCLFTCCLYFCQVVNLEKLPPQFLSPIPDKLTWNEGDSKELTCDTDGKPKPRVTWKKGKIVVKKTRQIAKLVFPSVTYKEAGLYKCLAENVAGRIQKQVQVNVLYQPKDTNITTDAPQDTVSDGVLITITCTAHGNPTPTYKFYINDNAIRDRKAERSGILKVTAIGFEQSGIYSCIPENDIARGPQKDVTVYIRHSPTITLSPDSKGVDENDRVTVRCEAKGYPPPKLKWLKLLGNRVVGEGNFFSIENVQRSDQGRYRCIATNGFGDDATAEFKINVYCELYQLLINVVISQYLTQPSYNHKVQLPINHINNKSQG</sequence>
<proteinExistence type="predicted"/>
<dbReference type="Proteomes" id="UP001163046">
    <property type="component" value="Unassembled WGS sequence"/>
</dbReference>
<dbReference type="SMART" id="SM00409">
    <property type="entry name" value="IG"/>
    <property type="match status" value="3"/>
</dbReference>